<keyword evidence="3" id="KW-0808">Transferase</keyword>
<dbReference type="OrthoDB" id="502646at2"/>
<organism evidence="3 4">
    <name type="scientific">Ichthyenterobacterium magnum</name>
    <dbReference type="NCBI Taxonomy" id="1230530"/>
    <lineage>
        <taxon>Bacteria</taxon>
        <taxon>Pseudomonadati</taxon>
        <taxon>Bacteroidota</taxon>
        <taxon>Flavobacteriia</taxon>
        <taxon>Flavobacteriales</taxon>
        <taxon>Flavobacteriaceae</taxon>
        <taxon>Ichthyenterobacterium</taxon>
    </lineage>
</organism>
<sequence>MTIAFLTSEYPHEKLKPSAGLGSSIKNLAKGLIKSGVDVTVFVVFQNENTSFIDENIKVISIARKGYTFFGWYLERKHIQGIVQQEINAANIEAIEAPDWTGITAFMNFTIPVVIRLHGSDAYFCHLEKRQQKKKHYFFENNALKRADKLLSVSAFTAQVTTAIFKLKKDIKVIHNGIDTTFFKPMEVEVNKGQLLYFGTIIRKKGVLELAQIFNFVVASDANASLLLIGKDVQDVLENKSTLSLFNSLLTPKAKEKVTHILEVPYKDVKDYIAKANVVVLPSFAEAFPMTWLEALAMEKALVSSNIGWAKELMVDKETGYTVDPAHHKAYADTIITLLRDCKKAKMFGKQAREHVILNFSNQVIIEQNISFYKALIKGKNEI</sequence>
<comment type="caution">
    <text evidence="3">The sequence shown here is derived from an EMBL/GenBank/DDBJ whole genome shotgun (WGS) entry which is preliminary data.</text>
</comment>
<gene>
    <name evidence="3" type="ORF">BXY80_0040</name>
</gene>
<reference evidence="3 4" key="1">
    <citation type="submission" date="2018-09" db="EMBL/GenBank/DDBJ databases">
        <title>Genomic Encyclopedia of Archaeal and Bacterial Type Strains, Phase II (KMG-II): from individual species to whole genera.</title>
        <authorList>
            <person name="Goeker M."/>
        </authorList>
    </citation>
    <scope>NUCLEOTIDE SEQUENCE [LARGE SCALE GENOMIC DNA]</scope>
    <source>
        <strain evidence="3 4">DSM 26283</strain>
    </source>
</reference>
<dbReference type="Pfam" id="PF13439">
    <property type="entry name" value="Glyco_transf_4"/>
    <property type="match status" value="1"/>
</dbReference>
<dbReference type="Gene3D" id="3.40.50.2000">
    <property type="entry name" value="Glycogen Phosphorylase B"/>
    <property type="match status" value="2"/>
</dbReference>
<evidence type="ECO:0000259" key="2">
    <source>
        <dbReference type="Pfam" id="PF13439"/>
    </source>
</evidence>
<dbReference type="AlphaFoldDB" id="A0A420DUQ0"/>
<evidence type="ECO:0000259" key="1">
    <source>
        <dbReference type="Pfam" id="PF00534"/>
    </source>
</evidence>
<protein>
    <submittedName>
        <fullName evidence="3">Glycosyltransferase involved in cell wall biosynthesis</fullName>
    </submittedName>
</protein>
<dbReference type="InterPro" id="IPR001296">
    <property type="entry name" value="Glyco_trans_1"/>
</dbReference>
<keyword evidence="4" id="KW-1185">Reference proteome</keyword>
<feature type="domain" description="Glycosyltransferase subfamily 4-like N-terminal" evidence="2">
    <location>
        <begin position="20"/>
        <end position="181"/>
    </location>
</feature>
<feature type="domain" description="Glycosyl transferase family 1" evidence="1">
    <location>
        <begin position="188"/>
        <end position="354"/>
    </location>
</feature>
<dbReference type="PANTHER" id="PTHR12526">
    <property type="entry name" value="GLYCOSYLTRANSFERASE"/>
    <property type="match status" value="1"/>
</dbReference>
<dbReference type="Pfam" id="PF00534">
    <property type="entry name" value="Glycos_transf_1"/>
    <property type="match status" value="1"/>
</dbReference>
<evidence type="ECO:0000313" key="4">
    <source>
        <dbReference type="Proteomes" id="UP000284892"/>
    </source>
</evidence>
<dbReference type="Proteomes" id="UP000284892">
    <property type="component" value="Unassembled WGS sequence"/>
</dbReference>
<dbReference type="GO" id="GO:0016757">
    <property type="term" value="F:glycosyltransferase activity"/>
    <property type="evidence" value="ECO:0007669"/>
    <property type="project" value="InterPro"/>
</dbReference>
<name>A0A420DUQ0_9FLAO</name>
<dbReference type="SUPFAM" id="SSF53756">
    <property type="entry name" value="UDP-Glycosyltransferase/glycogen phosphorylase"/>
    <property type="match status" value="1"/>
</dbReference>
<dbReference type="RefSeq" id="WP_120199212.1">
    <property type="nucleotide sequence ID" value="NZ_RAQJ01000001.1"/>
</dbReference>
<dbReference type="EMBL" id="RAQJ01000001">
    <property type="protein sequence ID" value="RKE97975.1"/>
    <property type="molecule type" value="Genomic_DNA"/>
</dbReference>
<dbReference type="CDD" id="cd03801">
    <property type="entry name" value="GT4_PimA-like"/>
    <property type="match status" value="1"/>
</dbReference>
<proteinExistence type="predicted"/>
<accession>A0A420DUQ0</accession>
<dbReference type="PANTHER" id="PTHR12526:SF630">
    <property type="entry name" value="GLYCOSYLTRANSFERASE"/>
    <property type="match status" value="1"/>
</dbReference>
<dbReference type="InterPro" id="IPR028098">
    <property type="entry name" value="Glyco_trans_4-like_N"/>
</dbReference>
<evidence type="ECO:0000313" key="3">
    <source>
        <dbReference type="EMBL" id="RKE97975.1"/>
    </source>
</evidence>